<evidence type="ECO:0000313" key="2">
    <source>
        <dbReference type="Proteomes" id="UP000278351"/>
    </source>
</evidence>
<gene>
    <name evidence="1" type="ORF">EGT74_03490</name>
</gene>
<dbReference type="EMBL" id="RPDH01000001">
    <property type="protein sequence ID" value="RPE12624.1"/>
    <property type="molecule type" value="Genomic_DNA"/>
</dbReference>
<accession>A0A3N4QLS0</accession>
<proteinExistence type="predicted"/>
<organism evidence="1 2">
    <name type="scientific">Chitinophaga lutea</name>
    <dbReference type="NCBI Taxonomy" id="2488634"/>
    <lineage>
        <taxon>Bacteria</taxon>
        <taxon>Pseudomonadati</taxon>
        <taxon>Bacteroidota</taxon>
        <taxon>Chitinophagia</taxon>
        <taxon>Chitinophagales</taxon>
        <taxon>Chitinophagaceae</taxon>
        <taxon>Chitinophaga</taxon>
    </lineage>
</organism>
<evidence type="ECO:0000313" key="1">
    <source>
        <dbReference type="EMBL" id="RPE12624.1"/>
    </source>
</evidence>
<comment type="caution">
    <text evidence="1">The sequence shown here is derived from an EMBL/GenBank/DDBJ whole genome shotgun (WGS) entry which is preliminary data.</text>
</comment>
<dbReference type="Proteomes" id="UP000278351">
    <property type="component" value="Unassembled WGS sequence"/>
</dbReference>
<protein>
    <submittedName>
        <fullName evidence="1">Uncharacterized protein</fullName>
    </submittedName>
</protein>
<keyword evidence="2" id="KW-1185">Reference proteome</keyword>
<dbReference type="AlphaFoldDB" id="A0A3N4QLS0"/>
<reference evidence="1 2" key="1">
    <citation type="submission" date="2018-11" db="EMBL/GenBank/DDBJ databases">
        <title>Chitinophaga lutea sp.nov., isolate from arsenic contaminated soil.</title>
        <authorList>
            <person name="Zong Y."/>
        </authorList>
    </citation>
    <scope>NUCLEOTIDE SEQUENCE [LARGE SCALE GENOMIC DNA]</scope>
    <source>
        <strain evidence="1 2">ZY74</strain>
    </source>
</reference>
<sequence length="86" mass="10052">MSDISPIGIQGIKGVVNQIMWGISHFTNWDMRHERREIIPYTGCLTFGQLTYNTRVWCNHLMQGLFHFTNEHTKSMEKNTAEPAKR</sequence>
<name>A0A3N4QLS0_9BACT</name>